<feature type="region of interest" description="Disordered" evidence="5">
    <location>
        <begin position="81"/>
        <end position="203"/>
    </location>
</feature>
<keyword evidence="3" id="KW-0175">Coiled coil</keyword>
<evidence type="ECO:0000259" key="6">
    <source>
        <dbReference type="Pfam" id="PF08159"/>
    </source>
</evidence>
<evidence type="ECO:0000256" key="2">
    <source>
        <dbReference type="ARBA" id="ARBA00009087"/>
    </source>
</evidence>
<dbReference type="Pfam" id="PF08159">
    <property type="entry name" value="NUC153"/>
    <property type="match status" value="1"/>
</dbReference>
<evidence type="ECO:0000256" key="4">
    <source>
        <dbReference type="ARBA" id="ARBA00023242"/>
    </source>
</evidence>
<feature type="compositionally biased region" description="Basic and acidic residues" evidence="5">
    <location>
        <begin position="100"/>
        <end position="118"/>
    </location>
</feature>
<feature type="compositionally biased region" description="Basic residues" evidence="5">
    <location>
        <begin position="1"/>
        <end position="18"/>
    </location>
</feature>
<evidence type="ECO:0000256" key="1">
    <source>
        <dbReference type="ARBA" id="ARBA00004604"/>
    </source>
</evidence>
<dbReference type="Proteomes" id="UP001642487">
    <property type="component" value="Chromosome 3"/>
</dbReference>
<feature type="compositionally biased region" description="Basic and acidic residues" evidence="5">
    <location>
        <begin position="665"/>
        <end position="676"/>
    </location>
</feature>
<dbReference type="PANTHER" id="PTHR12202">
    <property type="entry name" value="ESF1 HOMOLOG"/>
    <property type="match status" value="1"/>
</dbReference>
<keyword evidence="9" id="KW-1185">Reference proteome</keyword>
<evidence type="ECO:0008006" key="10">
    <source>
        <dbReference type="Google" id="ProtNLM"/>
    </source>
</evidence>
<comment type="subcellular location">
    <subcellularLocation>
        <location evidence="1">Nucleus</location>
        <location evidence="1">Nucleolus</location>
    </subcellularLocation>
</comment>
<feature type="region of interest" description="Disordered" evidence="5">
    <location>
        <begin position="405"/>
        <end position="455"/>
    </location>
</feature>
<proteinExistence type="inferred from homology"/>
<feature type="compositionally biased region" description="Acidic residues" evidence="5">
    <location>
        <begin position="497"/>
        <end position="516"/>
    </location>
</feature>
<feature type="domain" description="NUC153" evidence="6">
    <location>
        <begin position="593"/>
        <end position="617"/>
    </location>
</feature>
<feature type="compositionally biased region" description="Basic and acidic residues" evidence="5">
    <location>
        <begin position="142"/>
        <end position="155"/>
    </location>
</feature>
<evidence type="ECO:0000256" key="3">
    <source>
        <dbReference type="ARBA" id="ARBA00023054"/>
    </source>
</evidence>
<dbReference type="Pfam" id="PF25121">
    <property type="entry name" value="RRM_ESF1"/>
    <property type="match status" value="1"/>
</dbReference>
<dbReference type="InterPro" id="IPR056750">
    <property type="entry name" value="RRM_ESF1"/>
</dbReference>
<protein>
    <recommendedName>
        <fullName evidence="10">NUC153 domain-containing protein</fullName>
    </recommendedName>
</protein>
<comment type="similarity">
    <text evidence="2">Belongs to the ESF1 family.</text>
</comment>
<sequence>MRSKNLSNSKKKNKKSNKRKDERNVPSLASEQTGVNHDRAKKKIITDARFSSVHSDPRFQNVPKHKSKVVIDSRFDQMFVDKRFSSSSAPLDKRGRVKKGKSENPLRHYYKIEEKSEKDEDDSEEGVEVEEDDSDTVGSDVEVEKKNQRFEKLDSSSELDEPGSEDDDDVETEESNYTTETDEGDLDDIYDDETPELPVENIPEIDKETHRLAVVNLDWRHVKAVDLYVVLSSFLPKGGQILSVAVYPSEFGLQRMKEEELHGPVGLFDDEQSKNDEDDDDGEEMDNEKLRAYEMSRLRYYFAVVECDSIATADYLYKTCDGVEFERSSNILDLRFIPDSMKFEHLPRDIATEAPSSYEVLNFHTPALQHSKIHLSWDEDEPQRAKALKRKFSADQLADLELKEFLASDESESDDGEDQTDKKHKKGDKYRALLQSDKDGEQDGGQDMEVTFNTGLEDISKRILEKKDKKSETLWEAHLRKKREKRMAAKNKSAQSSDDESSDTDREVDEVDDFFIEEPPVKESVKDRTKSIKDREHVGTDGAAEASRAELELLLADDEGVDTGIKGYNLKQKKKKGKEDIAEDKIPTVDYNDPRFSALFNSPLFALDPTDPQFKRSAAYVRQVALKQQKGDGYQSTKSQHGKSSTKQPAACGEDEANDGVAVKTEGDPSKKEKYELSSLVKSIKMKSKQLQLQSGGGKMPKKDGKERFPSMEEELQPPTMNKSAKKKQRKM</sequence>
<feature type="compositionally biased region" description="Basic and acidic residues" evidence="5">
    <location>
        <begin position="701"/>
        <end position="711"/>
    </location>
</feature>
<feature type="region of interest" description="Disordered" evidence="5">
    <location>
        <begin position="480"/>
        <end position="545"/>
    </location>
</feature>
<accession>A0ABP0YFA5</accession>
<reference evidence="8 9" key="1">
    <citation type="submission" date="2024-03" db="EMBL/GenBank/DDBJ databases">
        <authorList>
            <person name="Gkanogiannis A."/>
            <person name="Becerra Lopez-Lavalle L."/>
        </authorList>
    </citation>
    <scope>NUCLEOTIDE SEQUENCE [LARGE SCALE GENOMIC DNA]</scope>
</reference>
<feature type="compositionally biased region" description="Basic residues" evidence="5">
    <location>
        <begin position="480"/>
        <end position="489"/>
    </location>
</feature>
<dbReference type="InterPro" id="IPR012580">
    <property type="entry name" value="NUC153"/>
</dbReference>
<evidence type="ECO:0000313" key="8">
    <source>
        <dbReference type="EMBL" id="CAK9319170.1"/>
    </source>
</evidence>
<dbReference type="EMBL" id="OZ021737">
    <property type="protein sequence ID" value="CAK9319170.1"/>
    <property type="molecule type" value="Genomic_DNA"/>
</dbReference>
<feature type="compositionally biased region" description="Basic and acidic residues" evidence="5">
    <location>
        <begin position="519"/>
        <end position="539"/>
    </location>
</feature>
<gene>
    <name evidence="8" type="ORF">CITCOLO1_LOCUS11164</name>
</gene>
<evidence type="ECO:0000256" key="5">
    <source>
        <dbReference type="SAM" id="MobiDB-lite"/>
    </source>
</evidence>
<feature type="compositionally biased region" description="Acidic residues" evidence="5">
    <location>
        <begin position="276"/>
        <end position="286"/>
    </location>
</feature>
<feature type="compositionally biased region" description="Acidic residues" evidence="5">
    <location>
        <begin position="407"/>
        <end position="418"/>
    </location>
</feature>
<dbReference type="PANTHER" id="PTHR12202:SF0">
    <property type="entry name" value="ESF1 HOMOLOG"/>
    <property type="match status" value="1"/>
</dbReference>
<feature type="compositionally biased region" description="Acidic residues" evidence="5">
    <location>
        <begin position="119"/>
        <end position="135"/>
    </location>
</feature>
<feature type="compositionally biased region" description="Acidic residues" evidence="5">
    <location>
        <begin position="157"/>
        <end position="195"/>
    </location>
</feature>
<evidence type="ECO:0000313" key="9">
    <source>
        <dbReference type="Proteomes" id="UP001642487"/>
    </source>
</evidence>
<feature type="compositionally biased region" description="Polar residues" evidence="5">
    <location>
        <begin position="634"/>
        <end position="648"/>
    </location>
</feature>
<feature type="region of interest" description="Disordered" evidence="5">
    <location>
        <begin position="626"/>
        <end position="732"/>
    </location>
</feature>
<feature type="domain" description="ESF1 RRM" evidence="7">
    <location>
        <begin position="209"/>
        <end position="352"/>
    </location>
</feature>
<dbReference type="InterPro" id="IPR039754">
    <property type="entry name" value="Esf1"/>
</dbReference>
<evidence type="ECO:0000259" key="7">
    <source>
        <dbReference type="Pfam" id="PF25121"/>
    </source>
</evidence>
<feature type="region of interest" description="Disordered" evidence="5">
    <location>
        <begin position="264"/>
        <end position="286"/>
    </location>
</feature>
<keyword evidence="4" id="KW-0539">Nucleus</keyword>
<organism evidence="8 9">
    <name type="scientific">Citrullus colocynthis</name>
    <name type="common">colocynth</name>
    <dbReference type="NCBI Taxonomy" id="252529"/>
    <lineage>
        <taxon>Eukaryota</taxon>
        <taxon>Viridiplantae</taxon>
        <taxon>Streptophyta</taxon>
        <taxon>Embryophyta</taxon>
        <taxon>Tracheophyta</taxon>
        <taxon>Spermatophyta</taxon>
        <taxon>Magnoliopsida</taxon>
        <taxon>eudicotyledons</taxon>
        <taxon>Gunneridae</taxon>
        <taxon>Pentapetalae</taxon>
        <taxon>rosids</taxon>
        <taxon>fabids</taxon>
        <taxon>Cucurbitales</taxon>
        <taxon>Cucurbitaceae</taxon>
        <taxon>Benincaseae</taxon>
        <taxon>Citrullus</taxon>
    </lineage>
</organism>
<feature type="region of interest" description="Disordered" evidence="5">
    <location>
        <begin position="1"/>
        <end position="68"/>
    </location>
</feature>
<name>A0ABP0YFA5_9ROSI</name>